<gene>
    <name evidence="2" type="ORF">FN976_08985</name>
</gene>
<evidence type="ECO:0000259" key="1">
    <source>
        <dbReference type="Pfam" id="PF13470"/>
    </source>
</evidence>
<dbReference type="InterPro" id="IPR029060">
    <property type="entry name" value="PIN-like_dom_sf"/>
</dbReference>
<dbReference type="PANTHER" id="PTHR34610:SF3">
    <property type="entry name" value="SSL7007 PROTEIN"/>
    <property type="match status" value="1"/>
</dbReference>
<dbReference type="SUPFAM" id="SSF88723">
    <property type="entry name" value="PIN domain-like"/>
    <property type="match status" value="1"/>
</dbReference>
<protein>
    <submittedName>
        <fullName evidence="2">Putative toxin-antitoxin system toxin component, PIN family</fullName>
    </submittedName>
</protein>
<dbReference type="InterPro" id="IPR002716">
    <property type="entry name" value="PIN_dom"/>
</dbReference>
<dbReference type="EMBL" id="VOBQ01000006">
    <property type="protein sequence ID" value="TWO71735.1"/>
    <property type="molecule type" value="Genomic_DNA"/>
</dbReference>
<dbReference type="Pfam" id="PF13470">
    <property type="entry name" value="PIN_3"/>
    <property type="match status" value="1"/>
</dbReference>
<evidence type="ECO:0000313" key="2">
    <source>
        <dbReference type="EMBL" id="TWO71735.1"/>
    </source>
</evidence>
<evidence type="ECO:0000313" key="3">
    <source>
        <dbReference type="Proteomes" id="UP000318199"/>
    </source>
</evidence>
<feature type="domain" description="PIN" evidence="1">
    <location>
        <begin position="3"/>
        <end position="116"/>
    </location>
</feature>
<dbReference type="InterPro" id="IPR002850">
    <property type="entry name" value="PIN_toxin-like"/>
</dbReference>
<sequence>MQRVVFDTSSLVGAALQVGSVPHAALHHALANAVLLASARTLDELQRVLRRPKFDAYLPMAMRREFFDIVARAAVIVEVAVDEESLLRPACRDAEDNKFLALAAAAEAQVIISSDLDLLTLDPWNGVRIMKPARYLAEYAPTP</sequence>
<dbReference type="AlphaFoldDB" id="A0A562ZTX6"/>
<accession>A0A562ZTX6</accession>
<reference evidence="2 3" key="1">
    <citation type="submission" date="2019-07" db="EMBL/GenBank/DDBJ databases">
        <title>Caenimonas sedimenti sp. nov., isolated from activated sludge.</title>
        <authorList>
            <person name="Xu J."/>
        </authorList>
    </citation>
    <scope>NUCLEOTIDE SEQUENCE [LARGE SCALE GENOMIC DNA]</scope>
    <source>
        <strain evidence="2 3">HX-9-20</strain>
    </source>
</reference>
<proteinExistence type="predicted"/>
<keyword evidence="3" id="KW-1185">Reference proteome</keyword>
<dbReference type="RefSeq" id="WP_145892676.1">
    <property type="nucleotide sequence ID" value="NZ_VOBQ01000006.1"/>
</dbReference>
<organism evidence="2 3">
    <name type="scientific">Caenimonas sedimenti</name>
    <dbReference type="NCBI Taxonomy" id="2596921"/>
    <lineage>
        <taxon>Bacteria</taxon>
        <taxon>Pseudomonadati</taxon>
        <taxon>Pseudomonadota</taxon>
        <taxon>Betaproteobacteria</taxon>
        <taxon>Burkholderiales</taxon>
        <taxon>Comamonadaceae</taxon>
        <taxon>Caenimonas</taxon>
    </lineage>
</organism>
<name>A0A562ZTX6_9BURK</name>
<dbReference type="NCBIfam" id="TIGR00305">
    <property type="entry name" value="putative toxin-antitoxin system toxin component, PIN family"/>
    <property type="match status" value="1"/>
</dbReference>
<comment type="caution">
    <text evidence="2">The sequence shown here is derived from an EMBL/GenBank/DDBJ whole genome shotgun (WGS) entry which is preliminary data.</text>
</comment>
<dbReference type="Proteomes" id="UP000318199">
    <property type="component" value="Unassembled WGS sequence"/>
</dbReference>
<dbReference type="PANTHER" id="PTHR34610">
    <property type="entry name" value="SSL7007 PROTEIN"/>
    <property type="match status" value="1"/>
</dbReference>